<evidence type="ECO:0000313" key="15">
    <source>
        <dbReference type="EMBL" id="ODV71650.1"/>
    </source>
</evidence>
<dbReference type="RefSeq" id="XP_020068689.1">
    <property type="nucleotide sequence ID" value="XM_020212962.1"/>
</dbReference>
<evidence type="ECO:0000313" key="17">
    <source>
        <dbReference type="Proteomes" id="UP000094389"/>
    </source>
</evidence>
<gene>
    <name evidence="14" type="primary">TAZ1</name>
    <name evidence="14" type="ORF">BN1211_3321</name>
    <name evidence="15" type="ORF">CYBJADRAFT_131152</name>
</gene>
<evidence type="ECO:0000256" key="2">
    <source>
        <dbReference type="ARBA" id="ARBA00010524"/>
    </source>
</evidence>
<dbReference type="InterPro" id="IPR000872">
    <property type="entry name" value="Tafazzin"/>
</dbReference>
<dbReference type="GO" id="GO:0007007">
    <property type="term" value="P:inner mitochondrial membrane organization"/>
    <property type="evidence" value="ECO:0007669"/>
    <property type="project" value="TreeGrafter"/>
</dbReference>
<evidence type="ECO:0000259" key="13">
    <source>
        <dbReference type="SMART" id="SM00563"/>
    </source>
</evidence>
<organism evidence="14 16">
    <name type="scientific">Cyberlindnera jadinii (strain ATCC 18201 / CBS 1600 / BCRC 20928 / JCM 3617 / NBRC 0987 / NRRL Y-1542)</name>
    <name type="common">Torula yeast</name>
    <name type="synonym">Candida utilis</name>
    <dbReference type="NCBI Taxonomy" id="983966"/>
    <lineage>
        <taxon>Eukaryota</taxon>
        <taxon>Fungi</taxon>
        <taxon>Dikarya</taxon>
        <taxon>Ascomycota</taxon>
        <taxon>Saccharomycotina</taxon>
        <taxon>Saccharomycetes</taxon>
        <taxon>Phaffomycetales</taxon>
        <taxon>Phaffomycetaceae</taxon>
        <taxon>Cyberlindnera</taxon>
    </lineage>
</organism>
<evidence type="ECO:0000313" key="16">
    <source>
        <dbReference type="Proteomes" id="UP000038830"/>
    </source>
</evidence>
<evidence type="ECO:0000256" key="3">
    <source>
        <dbReference type="ARBA" id="ARBA00022679"/>
    </source>
</evidence>
<keyword evidence="17" id="KW-1185">Reference proteome</keyword>
<evidence type="ECO:0000256" key="6">
    <source>
        <dbReference type="ARBA" id="ARBA00023098"/>
    </source>
</evidence>
<dbReference type="OMA" id="IMRYFKW"/>
<dbReference type="STRING" id="983966.A0A0H5C4G8"/>
<dbReference type="EMBL" id="KV453939">
    <property type="protein sequence ID" value="ODV71650.1"/>
    <property type="molecule type" value="Genomic_DNA"/>
</dbReference>
<keyword evidence="5" id="KW-0999">Mitochondrion inner membrane</keyword>
<comment type="subcellular location">
    <subcellularLocation>
        <location evidence="1">Mitochondrion inner membrane</location>
        <topology evidence="1">Peripheral membrane protein</topology>
        <orientation evidence="1">Intermembrane side</orientation>
    </subcellularLocation>
    <subcellularLocation>
        <location evidence="10">Mitochondrion outer membrane</location>
        <topology evidence="10">Peripheral membrane protein</topology>
        <orientation evidence="10">Intermembrane side</orientation>
    </subcellularLocation>
</comment>
<proteinExistence type="inferred from homology"/>
<name>A0A0H5C4G8_CYBJN</name>
<keyword evidence="9" id="KW-0012">Acyltransferase</keyword>
<dbReference type="GO" id="GO:0035965">
    <property type="term" value="P:cardiolipin acyl-chain remodeling"/>
    <property type="evidence" value="ECO:0007669"/>
    <property type="project" value="TreeGrafter"/>
</dbReference>
<dbReference type="GO" id="GO:0005741">
    <property type="term" value="C:mitochondrial outer membrane"/>
    <property type="evidence" value="ECO:0007669"/>
    <property type="project" value="UniProtKB-SubCell"/>
</dbReference>
<keyword evidence="3" id="KW-0808">Transferase</keyword>
<dbReference type="GeneID" id="30987358"/>
<comment type="catalytic activity">
    <reaction evidence="11">
        <text>1'-[1,2-diacyl-sn-glycero-3-phospho],3'-[1-acyl-sn-glycero-3-phospho]-glycerol + a 1,2-diacyl-sn-glycero-3-phosphocholine = a cardiolipin + a 1-acyl-sn-glycero-3-phosphocholine</text>
        <dbReference type="Rhea" id="RHEA:33731"/>
        <dbReference type="ChEBI" id="CHEBI:57643"/>
        <dbReference type="ChEBI" id="CHEBI:58168"/>
        <dbReference type="ChEBI" id="CHEBI:62237"/>
        <dbReference type="ChEBI" id="CHEBI:64743"/>
    </reaction>
    <physiologicalReaction direction="left-to-right" evidence="11">
        <dbReference type="Rhea" id="RHEA:33732"/>
    </physiologicalReaction>
    <physiologicalReaction direction="right-to-left" evidence="11">
        <dbReference type="Rhea" id="RHEA:33733"/>
    </physiologicalReaction>
</comment>
<dbReference type="OrthoDB" id="193467at2759"/>
<evidence type="ECO:0000256" key="7">
    <source>
        <dbReference type="ARBA" id="ARBA00023128"/>
    </source>
</evidence>
<keyword evidence="4" id="KW-1000">Mitochondrion outer membrane</keyword>
<keyword evidence="8" id="KW-0472">Membrane</keyword>
<dbReference type="EMBL" id="CDQK01000003">
    <property type="protein sequence ID" value="CEP22863.1"/>
    <property type="molecule type" value="Genomic_DNA"/>
</dbReference>
<dbReference type="AlphaFoldDB" id="A0A0H5C4G8"/>
<dbReference type="GO" id="GO:0047184">
    <property type="term" value="F:1-acylglycerophosphocholine O-acyltransferase activity"/>
    <property type="evidence" value="ECO:0007669"/>
    <property type="project" value="TreeGrafter"/>
</dbReference>
<dbReference type="Proteomes" id="UP000038830">
    <property type="component" value="Unassembled WGS sequence"/>
</dbReference>
<accession>A0A1E4RWQ0</accession>
<reference evidence="14" key="1">
    <citation type="submission" date="2014-12" db="EMBL/GenBank/DDBJ databases">
        <authorList>
            <person name="Jaenicke S."/>
        </authorList>
    </citation>
    <scope>NUCLEOTIDE SEQUENCE [LARGE SCALE GENOMIC DNA]</scope>
    <source>
        <strain evidence="14">CBS1600</strain>
    </source>
</reference>
<dbReference type="GO" id="GO:0005743">
    <property type="term" value="C:mitochondrial inner membrane"/>
    <property type="evidence" value="ECO:0007669"/>
    <property type="project" value="UniProtKB-SubCell"/>
</dbReference>
<feature type="domain" description="Phospholipid/glycerol acyltransferase" evidence="13">
    <location>
        <begin position="71"/>
        <end position="241"/>
    </location>
</feature>
<evidence type="ECO:0000256" key="8">
    <source>
        <dbReference type="ARBA" id="ARBA00023136"/>
    </source>
</evidence>
<protein>
    <recommendedName>
        <fullName evidence="12">Tafazzin family protein</fullName>
    </recommendedName>
</protein>
<dbReference type="Pfam" id="PF01553">
    <property type="entry name" value="Acyltransferase"/>
    <property type="match status" value="1"/>
</dbReference>
<evidence type="ECO:0000256" key="1">
    <source>
        <dbReference type="ARBA" id="ARBA00004137"/>
    </source>
</evidence>
<evidence type="ECO:0000256" key="9">
    <source>
        <dbReference type="ARBA" id="ARBA00023315"/>
    </source>
</evidence>
<evidence type="ECO:0000256" key="4">
    <source>
        <dbReference type="ARBA" id="ARBA00022787"/>
    </source>
</evidence>
<dbReference type="PANTHER" id="PTHR12497:SF0">
    <property type="entry name" value="TAFAZZIN"/>
    <property type="match status" value="1"/>
</dbReference>
<evidence type="ECO:0000256" key="12">
    <source>
        <dbReference type="RuleBase" id="RU365062"/>
    </source>
</evidence>
<reference evidence="16" key="2">
    <citation type="journal article" date="2015" name="J. Biotechnol.">
        <title>The structure of the Cyberlindnera jadinii genome and its relation to Candida utilis analyzed by the occurrence of single nucleotide polymorphisms.</title>
        <authorList>
            <person name="Rupp O."/>
            <person name="Brinkrolf K."/>
            <person name="Buerth C."/>
            <person name="Kunigo M."/>
            <person name="Schneider J."/>
            <person name="Jaenicke S."/>
            <person name="Goesmann A."/>
            <person name="Puehler A."/>
            <person name="Jaeger K.-E."/>
            <person name="Ernst J.F."/>
        </authorList>
    </citation>
    <scope>NUCLEOTIDE SEQUENCE [LARGE SCALE GENOMIC DNA]</scope>
    <source>
        <strain evidence="16">ATCC 18201 / CBS 1600 / BCRC 20928 / JCM 3617 / NBRC 0987 / NRRL Y-1542</strain>
    </source>
</reference>
<dbReference type="SMART" id="SM00563">
    <property type="entry name" value="PlsC"/>
    <property type="match status" value="1"/>
</dbReference>
<dbReference type="InterPro" id="IPR002123">
    <property type="entry name" value="Plipid/glycerol_acylTrfase"/>
</dbReference>
<dbReference type="PANTHER" id="PTHR12497">
    <property type="entry name" value="TAZ PROTEIN TAFAZZIN"/>
    <property type="match status" value="1"/>
</dbReference>
<accession>A0A0H5C4G8</accession>
<evidence type="ECO:0000313" key="14">
    <source>
        <dbReference type="EMBL" id="CEP22863.1"/>
    </source>
</evidence>
<evidence type="ECO:0000256" key="5">
    <source>
        <dbReference type="ARBA" id="ARBA00022792"/>
    </source>
</evidence>
<reference evidence="15 17" key="3">
    <citation type="journal article" date="2016" name="Proc. Natl. Acad. Sci. U.S.A.">
        <title>Comparative genomics of biotechnologically important yeasts.</title>
        <authorList>
            <person name="Riley R."/>
            <person name="Haridas S."/>
            <person name="Wolfe K.H."/>
            <person name="Lopes M.R."/>
            <person name="Hittinger C.T."/>
            <person name="Goeker M."/>
            <person name="Salamov A.A."/>
            <person name="Wisecaver J.H."/>
            <person name="Long T.M."/>
            <person name="Calvey C.H."/>
            <person name="Aerts A.L."/>
            <person name="Barry K.W."/>
            <person name="Choi C."/>
            <person name="Clum A."/>
            <person name="Coughlan A.Y."/>
            <person name="Deshpande S."/>
            <person name="Douglass A.P."/>
            <person name="Hanson S.J."/>
            <person name="Klenk H.-P."/>
            <person name="LaButti K.M."/>
            <person name="Lapidus A."/>
            <person name="Lindquist E.A."/>
            <person name="Lipzen A.M."/>
            <person name="Meier-Kolthoff J.P."/>
            <person name="Ohm R.A."/>
            <person name="Otillar R.P."/>
            <person name="Pangilinan J.L."/>
            <person name="Peng Y."/>
            <person name="Rokas A."/>
            <person name="Rosa C.A."/>
            <person name="Scheuner C."/>
            <person name="Sibirny A.A."/>
            <person name="Slot J.C."/>
            <person name="Stielow J.B."/>
            <person name="Sun H."/>
            <person name="Kurtzman C.P."/>
            <person name="Blackwell M."/>
            <person name="Grigoriev I.V."/>
            <person name="Jeffries T.W."/>
        </authorList>
    </citation>
    <scope>NUCLEOTIDE SEQUENCE [LARGE SCALE GENOMIC DNA]</scope>
    <source>
        <strain evidence="17">ATCC 18201 / CBS 1600 / BCRC 20928 / JCM 3617 / NBRC 0987 / NRRL Y-1542</strain>
        <strain evidence="15">NRRL Y-1542</strain>
    </source>
</reference>
<keyword evidence="6" id="KW-0443">Lipid metabolism</keyword>
<evidence type="ECO:0000256" key="10">
    <source>
        <dbReference type="ARBA" id="ARBA00024323"/>
    </source>
</evidence>
<dbReference type="PRINTS" id="PR00979">
    <property type="entry name" value="TAFAZZIN"/>
</dbReference>
<sequence length="380" mass="44010">MSLPQVLERGDDVLSDLPRRSVWWNWASQATCMAVVGFSKTVLNLFYEPHLHGLENLDRALSKAREENRGLVTVMNHMSVVDDPFMWGFLPWRFFTDLDDIRWGLAASNLCFANKASSYFFSLGKIFGTERLGGSPFQGCIDAAIRVMSPDDTLDLIYDGSSTTDKVWLNEKEVFHKVKQNYLSPMIRSKPSWLHVFPEGFVLQLQAPFANSMRYFHWGITRIILESTRQPVIVPMFAHGFEKIAPEAEDEGVMNRFLPSNIGAEVHMYISKAIDDEVIHKYREEWLALVKKYGDGKDLTQELRFGEKAQELRSRLANELRQQVARIRREIGFPEEDTRFSDPKWWRQFTKTEGKSDPEVRFNGLNWAIRRLHGLPEKDD</sequence>
<dbReference type="Proteomes" id="UP000094389">
    <property type="component" value="Unassembled WGS sequence"/>
</dbReference>
<keyword evidence="7" id="KW-0496">Mitochondrion</keyword>
<comment type="similarity">
    <text evidence="2 12">Belongs to the taffazin family.</text>
</comment>
<evidence type="ECO:0000256" key="11">
    <source>
        <dbReference type="ARBA" id="ARBA00047906"/>
    </source>
</evidence>